<organism evidence="2 3">
    <name type="scientific">Gordonia rubripertincta</name>
    <name type="common">Rhodococcus corallinus</name>
    <dbReference type="NCBI Taxonomy" id="36822"/>
    <lineage>
        <taxon>Bacteria</taxon>
        <taxon>Bacillati</taxon>
        <taxon>Actinomycetota</taxon>
        <taxon>Actinomycetes</taxon>
        <taxon>Mycobacteriales</taxon>
        <taxon>Gordoniaceae</taxon>
        <taxon>Gordonia</taxon>
    </lineage>
</organism>
<dbReference type="Proteomes" id="UP001195196">
    <property type="component" value="Unassembled WGS sequence"/>
</dbReference>
<feature type="transmembrane region" description="Helical" evidence="1">
    <location>
        <begin position="6"/>
        <end position="26"/>
    </location>
</feature>
<dbReference type="EMBL" id="JAFFGU010000019">
    <property type="protein sequence ID" value="MBM7280379.1"/>
    <property type="molecule type" value="Genomic_DNA"/>
</dbReference>
<dbReference type="RefSeq" id="WP_182372012.1">
    <property type="nucleotide sequence ID" value="NZ_CP059694.1"/>
</dbReference>
<accession>A0AAW4GBG7</accession>
<evidence type="ECO:0000313" key="3">
    <source>
        <dbReference type="Proteomes" id="UP001195196"/>
    </source>
</evidence>
<evidence type="ECO:0000256" key="1">
    <source>
        <dbReference type="SAM" id="Phobius"/>
    </source>
</evidence>
<proteinExistence type="predicted"/>
<evidence type="ECO:0000313" key="2">
    <source>
        <dbReference type="EMBL" id="MBM7280379.1"/>
    </source>
</evidence>
<sequence length="124" mass="13805">MNLQVAIQLFATVFGGGGVAWLVGLWRDKRKADAEASQHDASAADLIEQASGRLVDRFEKRFDADQAKLRAQDAEIEQLKATNRKLIENAHQHERWDRVAVSKLAELGVELPPPPQLHLEEGIS</sequence>
<reference evidence="2" key="1">
    <citation type="submission" date="2021-02" db="EMBL/GenBank/DDBJ databases">
        <title>Taxonomy, biology and ecology of Rhodococcus bacteria occurring in California pistachio and other woody hosts as revealed by genome sequence analyses.</title>
        <authorList>
            <person name="Riely B."/>
            <person name="Gai Y."/>
        </authorList>
    </citation>
    <scope>NUCLEOTIDE SEQUENCE</scope>
    <source>
        <strain evidence="2">BP-295</strain>
    </source>
</reference>
<protein>
    <submittedName>
        <fullName evidence="2">Uncharacterized protein</fullName>
    </submittedName>
</protein>
<dbReference type="AlphaFoldDB" id="A0AAW4GBG7"/>
<gene>
    <name evidence="2" type="ORF">JTZ10_21780</name>
</gene>
<keyword evidence="1" id="KW-0472">Membrane</keyword>
<comment type="caution">
    <text evidence="2">The sequence shown here is derived from an EMBL/GenBank/DDBJ whole genome shotgun (WGS) entry which is preliminary data.</text>
</comment>
<keyword evidence="1" id="KW-1133">Transmembrane helix</keyword>
<name>A0AAW4GBG7_GORRU</name>
<keyword evidence="1" id="KW-0812">Transmembrane</keyword>